<organism evidence="5 8">
    <name type="scientific">Bordetella genomosp. 1</name>
    <dbReference type="NCBI Taxonomy" id="1395607"/>
    <lineage>
        <taxon>Bacteria</taxon>
        <taxon>Pseudomonadati</taxon>
        <taxon>Pseudomonadota</taxon>
        <taxon>Betaproteobacteria</taxon>
        <taxon>Burkholderiales</taxon>
        <taxon>Alcaligenaceae</taxon>
        <taxon>Bordetella</taxon>
    </lineage>
</organism>
<dbReference type="RefSeq" id="WP_094824642.1">
    <property type="nucleotide sequence ID" value="NZ_NEVL01000001.1"/>
</dbReference>
<dbReference type="InterPro" id="IPR036390">
    <property type="entry name" value="WH_DNA-bd_sf"/>
</dbReference>
<comment type="caution">
    <text evidence="5">The sequence shown here is derived from an EMBL/GenBank/DDBJ whole genome shotgun (WGS) entry which is preliminary data.</text>
</comment>
<evidence type="ECO:0000313" key="7">
    <source>
        <dbReference type="Proteomes" id="UP000216354"/>
    </source>
</evidence>
<dbReference type="Gene3D" id="1.20.120.530">
    <property type="entry name" value="GntR ligand-binding domain-like"/>
    <property type="match status" value="1"/>
</dbReference>
<evidence type="ECO:0000313" key="8">
    <source>
        <dbReference type="Proteomes" id="UP000217005"/>
    </source>
</evidence>
<proteinExistence type="predicted"/>
<accession>A0A261ST14</accession>
<dbReference type="EMBL" id="NEVL01000001">
    <property type="protein sequence ID" value="OZI40524.1"/>
    <property type="molecule type" value="Genomic_DNA"/>
</dbReference>
<dbReference type="InterPro" id="IPR008920">
    <property type="entry name" value="TF_FadR/GntR_C"/>
</dbReference>
<evidence type="ECO:0000256" key="1">
    <source>
        <dbReference type="ARBA" id="ARBA00023015"/>
    </source>
</evidence>
<keyword evidence="1" id="KW-0805">Transcription regulation</keyword>
<dbReference type="SUPFAM" id="SSF46785">
    <property type="entry name" value="Winged helix' DNA-binding domain"/>
    <property type="match status" value="1"/>
</dbReference>
<protein>
    <submittedName>
        <fullName evidence="5">GntR family transcriptional regulator</fullName>
    </submittedName>
</protein>
<dbReference type="GO" id="GO:0003700">
    <property type="term" value="F:DNA-binding transcription factor activity"/>
    <property type="evidence" value="ECO:0007669"/>
    <property type="project" value="InterPro"/>
</dbReference>
<dbReference type="SMART" id="SM00895">
    <property type="entry name" value="FCD"/>
    <property type="match status" value="1"/>
</dbReference>
<dbReference type="InterPro" id="IPR000524">
    <property type="entry name" value="Tscrpt_reg_HTH_GntR"/>
</dbReference>
<evidence type="ECO:0000313" key="5">
    <source>
        <dbReference type="EMBL" id="OZI40524.1"/>
    </source>
</evidence>
<evidence type="ECO:0000256" key="2">
    <source>
        <dbReference type="ARBA" id="ARBA00023125"/>
    </source>
</evidence>
<evidence type="ECO:0000256" key="3">
    <source>
        <dbReference type="ARBA" id="ARBA00023163"/>
    </source>
</evidence>
<dbReference type="EMBL" id="NEVR01000001">
    <property type="protein sequence ID" value="OZI68719.1"/>
    <property type="molecule type" value="Genomic_DNA"/>
</dbReference>
<evidence type="ECO:0000259" key="4">
    <source>
        <dbReference type="PROSITE" id="PS50949"/>
    </source>
</evidence>
<dbReference type="Proteomes" id="UP000216354">
    <property type="component" value="Unassembled WGS sequence"/>
</dbReference>
<dbReference type="PRINTS" id="PR00035">
    <property type="entry name" value="HTHGNTR"/>
</dbReference>
<dbReference type="SUPFAM" id="SSF48008">
    <property type="entry name" value="GntR ligand-binding domain-like"/>
    <property type="match status" value="1"/>
</dbReference>
<dbReference type="OrthoDB" id="8663149at2"/>
<dbReference type="Gene3D" id="1.10.10.10">
    <property type="entry name" value="Winged helix-like DNA-binding domain superfamily/Winged helix DNA-binding domain"/>
    <property type="match status" value="1"/>
</dbReference>
<dbReference type="Pfam" id="PF00392">
    <property type="entry name" value="GntR"/>
    <property type="match status" value="1"/>
</dbReference>
<dbReference type="Proteomes" id="UP000217005">
    <property type="component" value="Unassembled WGS sequence"/>
</dbReference>
<dbReference type="InterPro" id="IPR036388">
    <property type="entry name" value="WH-like_DNA-bd_sf"/>
</dbReference>
<feature type="domain" description="HTH gntR-type" evidence="4">
    <location>
        <begin position="26"/>
        <end position="93"/>
    </location>
</feature>
<reference evidence="5 8" key="2">
    <citation type="submission" date="2017-05" db="EMBL/GenBank/DDBJ databases">
        <title>Complete and WGS of Bordetella genogroups.</title>
        <authorList>
            <person name="Spilker T."/>
            <person name="LiPuma J."/>
        </authorList>
    </citation>
    <scope>NUCLEOTIDE SEQUENCE [LARGE SCALE GENOMIC DNA]</scope>
    <source>
        <strain evidence="5 8">AU17610</strain>
    </source>
</reference>
<dbReference type="Pfam" id="PF07729">
    <property type="entry name" value="FCD"/>
    <property type="match status" value="1"/>
</dbReference>
<gene>
    <name evidence="6" type="ORF">CAL27_04445</name>
    <name evidence="5" type="ORF">CEG14_01805</name>
</gene>
<dbReference type="InterPro" id="IPR011711">
    <property type="entry name" value="GntR_C"/>
</dbReference>
<reference evidence="6 7" key="1">
    <citation type="submission" date="2017-05" db="EMBL/GenBank/DDBJ databases">
        <title>Complete and WGS of Bordetella genogroups.</title>
        <authorList>
            <person name="Spilker T."/>
            <person name="Lipuma J."/>
        </authorList>
    </citation>
    <scope>NUCLEOTIDE SEQUENCE [LARGE SCALE GENOMIC DNA]</scope>
    <source>
        <strain evidence="6 7">AU9795</strain>
    </source>
</reference>
<dbReference type="PANTHER" id="PTHR43537">
    <property type="entry name" value="TRANSCRIPTIONAL REGULATOR, GNTR FAMILY"/>
    <property type="match status" value="1"/>
</dbReference>
<keyword evidence="7" id="KW-1185">Reference proteome</keyword>
<keyword evidence="2" id="KW-0238">DNA-binding</keyword>
<keyword evidence="3" id="KW-0804">Transcription</keyword>
<dbReference type="GO" id="GO:0003677">
    <property type="term" value="F:DNA binding"/>
    <property type="evidence" value="ECO:0007669"/>
    <property type="project" value="UniProtKB-KW"/>
</dbReference>
<dbReference type="SMART" id="SM00345">
    <property type="entry name" value="HTH_GNTR"/>
    <property type="match status" value="1"/>
</dbReference>
<name>A0A261ST14_9BORD</name>
<dbReference type="PANTHER" id="PTHR43537:SF24">
    <property type="entry name" value="GLUCONATE OPERON TRANSCRIPTIONAL REPRESSOR"/>
    <property type="match status" value="1"/>
</dbReference>
<evidence type="ECO:0000313" key="6">
    <source>
        <dbReference type="EMBL" id="OZI68719.1"/>
    </source>
</evidence>
<dbReference type="AlphaFoldDB" id="A0A261ST14"/>
<dbReference type="CDD" id="cd07377">
    <property type="entry name" value="WHTH_GntR"/>
    <property type="match status" value="1"/>
</dbReference>
<dbReference type="PROSITE" id="PS50949">
    <property type="entry name" value="HTH_GNTR"/>
    <property type="match status" value="1"/>
</dbReference>
<sequence length="239" mass="25994">MALPGYSMHSIDNGSAPSMKIGDQHTPLFAVIRDRLRERILSGEFTPGDRLIEGRLSEDMGVSRIPVREALRALAAEGLVTIEPRRGASVAVLSDEIAYDMVEVRATLEGLNAKLAAQRRDDKTVTRLQAFLAQGAEAVRGDDLQSFLGLNSQFHEMLATIAGNVVLTDLMRSLRDRTALLFAPSNMLRARQNWEEHSQILNAVIAGNGELAALLATQHVHNAARAYTDAQKPAQTSAA</sequence>